<dbReference type="CDD" id="cd03260">
    <property type="entry name" value="ABC_PstB_phosphate_transporter"/>
    <property type="match status" value="1"/>
</dbReference>
<keyword evidence="1" id="KW-0813">Transport</keyword>
<dbReference type="GO" id="GO:0016020">
    <property type="term" value="C:membrane"/>
    <property type="evidence" value="ECO:0007669"/>
    <property type="project" value="InterPro"/>
</dbReference>
<evidence type="ECO:0000256" key="2">
    <source>
        <dbReference type="ARBA" id="ARBA00022741"/>
    </source>
</evidence>
<dbReference type="InterPro" id="IPR003593">
    <property type="entry name" value="AAA+_ATPase"/>
</dbReference>
<dbReference type="GO" id="GO:0005524">
    <property type="term" value="F:ATP binding"/>
    <property type="evidence" value="ECO:0007669"/>
    <property type="project" value="UniProtKB-KW"/>
</dbReference>
<sequence length="239" mass="25748">MPTLCPVGQSPPLFPLIECLDLGRELPPPSERFLLSNINFRVERGEVLGIVGPSGAGKSSLLRLINRLDEPTSGKVLLDGADTRTILPRELRRRIGMVMQRAYLFPGTVGENIAFGPRQHGESVSQDQIEAALAQVGLAGYASRSPATLSGGEGQRVAITRALMNQPEVLLLDEPTSALDEDAKRGIEDLLASLIRERGLTCLWVTHDLAQARAHADNLLVIKAGEVVAHGKPESVLDL</sequence>
<proteinExistence type="predicted"/>
<evidence type="ECO:0000256" key="1">
    <source>
        <dbReference type="ARBA" id="ARBA00022592"/>
    </source>
</evidence>
<dbReference type="Proteomes" id="UP000295210">
    <property type="component" value="Unassembled WGS sequence"/>
</dbReference>
<keyword evidence="6" id="KW-1185">Reference proteome</keyword>
<evidence type="ECO:0000313" key="6">
    <source>
        <dbReference type="Proteomes" id="UP000295210"/>
    </source>
</evidence>
<name>A0A4V2PVX3_9BACT</name>
<dbReference type="InterPro" id="IPR027417">
    <property type="entry name" value="P-loop_NTPase"/>
</dbReference>
<evidence type="ECO:0000259" key="4">
    <source>
        <dbReference type="PROSITE" id="PS50893"/>
    </source>
</evidence>
<keyword evidence="3 5" id="KW-0067">ATP-binding</keyword>
<keyword evidence="2" id="KW-0547">Nucleotide-binding</keyword>
<dbReference type="PROSITE" id="PS50893">
    <property type="entry name" value="ABC_TRANSPORTER_2"/>
    <property type="match status" value="1"/>
</dbReference>
<dbReference type="PANTHER" id="PTHR43423">
    <property type="entry name" value="ABC TRANSPORTER I FAMILY MEMBER 17"/>
    <property type="match status" value="1"/>
</dbReference>
<gene>
    <name evidence="5" type="ORF">C7378_1026</name>
</gene>
<dbReference type="InterPro" id="IPR003439">
    <property type="entry name" value="ABC_transporter-like_ATP-bd"/>
</dbReference>
<keyword evidence="1" id="KW-0592">Phosphate transport</keyword>
<dbReference type="EMBL" id="SMGK01000001">
    <property type="protein sequence ID" value="TCK76021.1"/>
    <property type="molecule type" value="Genomic_DNA"/>
</dbReference>
<dbReference type="GO" id="GO:0005315">
    <property type="term" value="F:phosphate transmembrane transporter activity"/>
    <property type="evidence" value="ECO:0007669"/>
    <property type="project" value="InterPro"/>
</dbReference>
<dbReference type="SMART" id="SM00382">
    <property type="entry name" value="AAA"/>
    <property type="match status" value="1"/>
</dbReference>
<protein>
    <submittedName>
        <fullName evidence="5">Putative ABC transport system ATP-binding protein</fullName>
    </submittedName>
</protein>
<dbReference type="OrthoDB" id="9785080at2"/>
<dbReference type="GO" id="GO:0035435">
    <property type="term" value="P:phosphate ion transmembrane transport"/>
    <property type="evidence" value="ECO:0007669"/>
    <property type="project" value="InterPro"/>
</dbReference>
<dbReference type="InterPro" id="IPR005670">
    <property type="entry name" value="PstB-like"/>
</dbReference>
<dbReference type="Gene3D" id="3.40.50.300">
    <property type="entry name" value="P-loop containing nucleotide triphosphate hydrolases"/>
    <property type="match status" value="1"/>
</dbReference>
<dbReference type="AlphaFoldDB" id="A0A4V2PVX3"/>
<accession>A0A4V2PVX3</accession>
<evidence type="ECO:0000313" key="5">
    <source>
        <dbReference type="EMBL" id="TCK76021.1"/>
    </source>
</evidence>
<feature type="domain" description="ABC transporter" evidence="4">
    <location>
        <begin position="17"/>
        <end position="239"/>
    </location>
</feature>
<dbReference type="GO" id="GO:0016887">
    <property type="term" value="F:ATP hydrolysis activity"/>
    <property type="evidence" value="ECO:0007669"/>
    <property type="project" value="InterPro"/>
</dbReference>
<dbReference type="PANTHER" id="PTHR43423:SF1">
    <property type="entry name" value="ABC TRANSPORTER I FAMILY MEMBER 17"/>
    <property type="match status" value="1"/>
</dbReference>
<dbReference type="SUPFAM" id="SSF52540">
    <property type="entry name" value="P-loop containing nucleoside triphosphate hydrolases"/>
    <property type="match status" value="1"/>
</dbReference>
<organism evidence="5 6">
    <name type="scientific">Acidipila rosea</name>
    <dbReference type="NCBI Taxonomy" id="768535"/>
    <lineage>
        <taxon>Bacteria</taxon>
        <taxon>Pseudomonadati</taxon>
        <taxon>Acidobacteriota</taxon>
        <taxon>Terriglobia</taxon>
        <taxon>Terriglobales</taxon>
        <taxon>Acidobacteriaceae</taxon>
        <taxon>Acidipila</taxon>
    </lineage>
</organism>
<evidence type="ECO:0000256" key="3">
    <source>
        <dbReference type="ARBA" id="ARBA00022840"/>
    </source>
</evidence>
<comment type="caution">
    <text evidence="5">The sequence shown here is derived from an EMBL/GenBank/DDBJ whole genome shotgun (WGS) entry which is preliminary data.</text>
</comment>
<reference evidence="5 6" key="1">
    <citation type="submission" date="2019-03" db="EMBL/GenBank/DDBJ databases">
        <title>Genomic Encyclopedia of Type Strains, Phase IV (KMG-IV): sequencing the most valuable type-strain genomes for metagenomic binning, comparative biology and taxonomic classification.</title>
        <authorList>
            <person name="Goeker M."/>
        </authorList>
    </citation>
    <scope>NUCLEOTIDE SEQUENCE [LARGE SCALE GENOMIC DNA]</scope>
    <source>
        <strain evidence="5 6">DSM 103428</strain>
    </source>
</reference>
<dbReference type="Pfam" id="PF00005">
    <property type="entry name" value="ABC_tran"/>
    <property type="match status" value="1"/>
</dbReference>